<comment type="caution">
    <text evidence="1">The sequence shown here is derived from an EMBL/GenBank/DDBJ whole genome shotgun (WGS) entry which is preliminary data.</text>
</comment>
<dbReference type="AlphaFoldDB" id="A0A834ZT51"/>
<keyword evidence="2" id="KW-1185">Reference proteome</keyword>
<name>A0A834ZT51_TETSI</name>
<proteinExistence type="predicted"/>
<gene>
    <name evidence="1" type="ORF">HHK36_001111</name>
</gene>
<sequence length="53" mass="5934">MAVSSVHSSRLPSELLHPRLDPVELIQSSFQVPKLKTGQAIAMVFQKDIKEDM</sequence>
<dbReference type="Proteomes" id="UP000655225">
    <property type="component" value="Unassembled WGS sequence"/>
</dbReference>
<dbReference type="EMBL" id="JABCRI010000001">
    <property type="protein sequence ID" value="KAF8413135.1"/>
    <property type="molecule type" value="Genomic_DNA"/>
</dbReference>
<reference evidence="1 2" key="1">
    <citation type="submission" date="2020-04" db="EMBL/GenBank/DDBJ databases">
        <title>Plant Genome Project.</title>
        <authorList>
            <person name="Zhang R.-G."/>
        </authorList>
    </citation>
    <scope>NUCLEOTIDE SEQUENCE [LARGE SCALE GENOMIC DNA]</scope>
    <source>
        <strain evidence="1">YNK0</strain>
        <tissue evidence="1">Leaf</tissue>
    </source>
</reference>
<evidence type="ECO:0000313" key="2">
    <source>
        <dbReference type="Proteomes" id="UP000655225"/>
    </source>
</evidence>
<protein>
    <submittedName>
        <fullName evidence="1">Uncharacterized protein</fullName>
    </submittedName>
</protein>
<accession>A0A834ZT51</accession>
<evidence type="ECO:0000313" key="1">
    <source>
        <dbReference type="EMBL" id="KAF8413135.1"/>
    </source>
</evidence>
<organism evidence="1 2">
    <name type="scientific">Tetracentron sinense</name>
    <name type="common">Spur-leaf</name>
    <dbReference type="NCBI Taxonomy" id="13715"/>
    <lineage>
        <taxon>Eukaryota</taxon>
        <taxon>Viridiplantae</taxon>
        <taxon>Streptophyta</taxon>
        <taxon>Embryophyta</taxon>
        <taxon>Tracheophyta</taxon>
        <taxon>Spermatophyta</taxon>
        <taxon>Magnoliopsida</taxon>
        <taxon>Trochodendrales</taxon>
        <taxon>Trochodendraceae</taxon>
        <taxon>Tetracentron</taxon>
    </lineage>
</organism>